<name>A0A2C9V7U5_MANES</name>
<keyword evidence="1" id="KW-0479">Metal-binding</keyword>
<organism evidence="3 4">
    <name type="scientific">Manihot esculenta</name>
    <name type="common">Cassava</name>
    <name type="synonym">Jatropha manihot</name>
    <dbReference type="NCBI Taxonomy" id="3983"/>
    <lineage>
        <taxon>Eukaryota</taxon>
        <taxon>Viridiplantae</taxon>
        <taxon>Streptophyta</taxon>
        <taxon>Embryophyta</taxon>
        <taxon>Tracheophyta</taxon>
        <taxon>Spermatophyta</taxon>
        <taxon>Magnoliopsida</taxon>
        <taxon>eudicotyledons</taxon>
        <taxon>Gunneridae</taxon>
        <taxon>Pentapetalae</taxon>
        <taxon>rosids</taxon>
        <taxon>fabids</taxon>
        <taxon>Malpighiales</taxon>
        <taxon>Euphorbiaceae</taxon>
        <taxon>Crotonoideae</taxon>
        <taxon>Manihoteae</taxon>
        <taxon>Manihot</taxon>
    </lineage>
</organism>
<dbReference type="Proteomes" id="UP000091857">
    <property type="component" value="Chromosome 9"/>
</dbReference>
<evidence type="ECO:0000256" key="1">
    <source>
        <dbReference type="PROSITE-ProRule" id="PRU00042"/>
    </source>
</evidence>
<dbReference type="InterPro" id="IPR036236">
    <property type="entry name" value="Znf_C2H2_sf"/>
</dbReference>
<dbReference type="PROSITE" id="PS00028">
    <property type="entry name" value="ZINC_FINGER_C2H2_1"/>
    <property type="match status" value="1"/>
</dbReference>
<dbReference type="PANTHER" id="PTHR45730:SF112">
    <property type="entry name" value="C2H2-TYPE DOMAIN-CONTAINING PROTEIN"/>
    <property type="match status" value="1"/>
</dbReference>
<dbReference type="AlphaFoldDB" id="A0A2C9V7U5"/>
<gene>
    <name evidence="3" type="ORF">MANES_09G037901v8</name>
</gene>
<dbReference type="GO" id="GO:0008270">
    <property type="term" value="F:zinc ion binding"/>
    <property type="evidence" value="ECO:0007669"/>
    <property type="project" value="UniProtKB-KW"/>
</dbReference>
<dbReference type="GO" id="GO:0003700">
    <property type="term" value="F:DNA-binding transcription factor activity"/>
    <property type="evidence" value="ECO:0007669"/>
    <property type="project" value="InterPro"/>
</dbReference>
<sequence>MQSKPKANSCESSNTASIRSASLGDLLRMKQPDVYFCSRCSKGFPTSQSLGGHQNAHRKERNAERRQILEYRKLKKLASGIPIFSSQPPLPVVPPPPPTYFSNVHAAVRLHMVDPSHVSFSRLDFHCHVGQSFAPPPPPPRPMLPGFRVAERDRGFDLNTEFLGENPCGVRLENDNQRGLLPWKLDMCPYMDSNEVMVEMGAPLGEVSSSLTNAIDAAEADSFIMKAKETDEVILERELDLALKL</sequence>
<evidence type="ECO:0000313" key="3">
    <source>
        <dbReference type="EMBL" id="OAY40641.1"/>
    </source>
</evidence>
<keyword evidence="1" id="KW-0862">Zinc</keyword>
<dbReference type="PANTHER" id="PTHR45730">
    <property type="entry name" value="ZINC FINGER PROTEIN JAGGED"/>
    <property type="match status" value="1"/>
</dbReference>
<dbReference type="Gene3D" id="3.30.160.60">
    <property type="entry name" value="Classic Zinc Finger"/>
    <property type="match status" value="1"/>
</dbReference>
<dbReference type="Gramene" id="Manes.09G037901.1.v8.1">
    <property type="protein sequence ID" value="Manes.09G037901.1.v8.1.CDS.1"/>
    <property type="gene ID" value="Manes.09G037901.v8.1"/>
</dbReference>
<dbReference type="SUPFAM" id="SSF57667">
    <property type="entry name" value="beta-beta-alpha zinc fingers"/>
    <property type="match status" value="1"/>
</dbReference>
<dbReference type="EMBL" id="CM004395">
    <property type="protein sequence ID" value="OAY40641.1"/>
    <property type="molecule type" value="Genomic_DNA"/>
</dbReference>
<dbReference type="STRING" id="3983.A0A2C9V7U5"/>
<reference evidence="4" key="1">
    <citation type="journal article" date="2016" name="Nat. Biotechnol.">
        <title>Sequencing wild and cultivated cassava and related species reveals extensive interspecific hybridization and genetic diversity.</title>
        <authorList>
            <person name="Bredeson J.V."/>
            <person name="Lyons J.B."/>
            <person name="Prochnik S.E."/>
            <person name="Wu G.A."/>
            <person name="Ha C.M."/>
            <person name="Edsinger-Gonzales E."/>
            <person name="Grimwood J."/>
            <person name="Schmutz J."/>
            <person name="Rabbi I.Y."/>
            <person name="Egesi C."/>
            <person name="Nauluvula P."/>
            <person name="Lebot V."/>
            <person name="Ndunguru J."/>
            <person name="Mkamilo G."/>
            <person name="Bart R.S."/>
            <person name="Setter T.L."/>
            <person name="Gleadow R.M."/>
            <person name="Kulakow P."/>
            <person name="Ferguson M.E."/>
            <person name="Rounsley S."/>
            <person name="Rokhsar D.S."/>
        </authorList>
    </citation>
    <scope>NUCLEOTIDE SEQUENCE [LARGE SCALE GENOMIC DNA]</scope>
    <source>
        <strain evidence="4">cv. AM560-2</strain>
    </source>
</reference>
<dbReference type="InterPro" id="IPR013087">
    <property type="entry name" value="Znf_C2H2_type"/>
</dbReference>
<dbReference type="Pfam" id="PF13912">
    <property type="entry name" value="zf-C2H2_6"/>
    <property type="match status" value="1"/>
</dbReference>
<evidence type="ECO:0000259" key="2">
    <source>
        <dbReference type="PROSITE" id="PS50157"/>
    </source>
</evidence>
<dbReference type="PROSITE" id="PS50157">
    <property type="entry name" value="ZINC_FINGER_C2H2_2"/>
    <property type="match status" value="1"/>
</dbReference>
<proteinExistence type="predicted"/>
<keyword evidence="1" id="KW-0863">Zinc-finger</keyword>
<evidence type="ECO:0000313" key="4">
    <source>
        <dbReference type="Proteomes" id="UP000091857"/>
    </source>
</evidence>
<keyword evidence="4" id="KW-1185">Reference proteome</keyword>
<feature type="domain" description="C2H2-type" evidence="2">
    <location>
        <begin position="35"/>
        <end position="62"/>
    </location>
</feature>
<dbReference type="InterPro" id="IPR045320">
    <property type="entry name" value="JAGGED/SL1-like"/>
</dbReference>
<comment type="caution">
    <text evidence="3">The sequence shown here is derived from an EMBL/GenBank/DDBJ whole genome shotgun (WGS) entry which is preliminary data.</text>
</comment>
<accession>A0A2C9V7U5</accession>
<protein>
    <recommendedName>
        <fullName evidence="2">C2H2-type domain-containing protein</fullName>
    </recommendedName>
</protein>